<evidence type="ECO:0000256" key="3">
    <source>
        <dbReference type="ARBA" id="ARBA00022448"/>
    </source>
</evidence>
<evidence type="ECO:0000256" key="1">
    <source>
        <dbReference type="ARBA" id="ARBA00001970"/>
    </source>
</evidence>
<evidence type="ECO:0000313" key="14">
    <source>
        <dbReference type="EMBL" id="MQL88264.1"/>
    </source>
</evidence>
<gene>
    <name evidence="14" type="ORF">Taro_020814</name>
</gene>
<comment type="cofactor">
    <cofactor evidence="1">
        <name>heme b</name>
        <dbReference type="ChEBI" id="CHEBI:60344"/>
    </cofactor>
</comment>
<evidence type="ECO:0000256" key="4">
    <source>
        <dbReference type="ARBA" id="ARBA00022617"/>
    </source>
</evidence>
<feature type="domain" description="Cytochrome b561" evidence="13">
    <location>
        <begin position="7"/>
        <end position="214"/>
    </location>
</feature>
<dbReference type="EMBL" id="NMUH01001042">
    <property type="protein sequence ID" value="MQL88264.1"/>
    <property type="molecule type" value="Genomic_DNA"/>
</dbReference>
<evidence type="ECO:0000256" key="8">
    <source>
        <dbReference type="ARBA" id="ARBA00022989"/>
    </source>
</evidence>
<feature type="chain" id="PRO_5032937721" description="Cytochrome b561 domain-containing protein" evidence="12">
    <location>
        <begin position="25"/>
        <end position="252"/>
    </location>
</feature>
<evidence type="ECO:0000256" key="2">
    <source>
        <dbReference type="ARBA" id="ARBA00004141"/>
    </source>
</evidence>
<accession>A0A843V3I0</accession>
<proteinExistence type="predicted"/>
<dbReference type="Gene3D" id="1.20.120.1770">
    <property type="match status" value="1"/>
</dbReference>
<evidence type="ECO:0000256" key="11">
    <source>
        <dbReference type="SAM" id="Phobius"/>
    </source>
</evidence>
<organism evidence="14 15">
    <name type="scientific">Colocasia esculenta</name>
    <name type="common">Wild taro</name>
    <name type="synonym">Arum esculentum</name>
    <dbReference type="NCBI Taxonomy" id="4460"/>
    <lineage>
        <taxon>Eukaryota</taxon>
        <taxon>Viridiplantae</taxon>
        <taxon>Streptophyta</taxon>
        <taxon>Embryophyta</taxon>
        <taxon>Tracheophyta</taxon>
        <taxon>Spermatophyta</taxon>
        <taxon>Magnoliopsida</taxon>
        <taxon>Liliopsida</taxon>
        <taxon>Araceae</taxon>
        <taxon>Aroideae</taxon>
        <taxon>Colocasieae</taxon>
        <taxon>Colocasia</taxon>
    </lineage>
</organism>
<keyword evidence="8 11" id="KW-1133">Transmembrane helix</keyword>
<evidence type="ECO:0000256" key="10">
    <source>
        <dbReference type="ARBA" id="ARBA00023136"/>
    </source>
</evidence>
<dbReference type="PROSITE" id="PS50939">
    <property type="entry name" value="CYTOCHROME_B561"/>
    <property type="match status" value="1"/>
</dbReference>
<dbReference type="InterPro" id="IPR045150">
    <property type="entry name" value="CYB561D1/2"/>
</dbReference>
<feature type="transmembrane region" description="Helical" evidence="11">
    <location>
        <begin position="84"/>
        <end position="108"/>
    </location>
</feature>
<dbReference type="AlphaFoldDB" id="A0A843V3I0"/>
<dbReference type="OrthoDB" id="19261at2759"/>
<comment type="subcellular location">
    <subcellularLocation>
        <location evidence="2">Membrane</location>
        <topology evidence="2">Multi-pass membrane protein</topology>
    </subcellularLocation>
</comment>
<comment type="caution">
    <text evidence="14">The sequence shown here is derived from an EMBL/GenBank/DDBJ whole genome shotgun (WGS) entry which is preliminary data.</text>
</comment>
<evidence type="ECO:0000256" key="6">
    <source>
        <dbReference type="ARBA" id="ARBA00022723"/>
    </source>
</evidence>
<feature type="transmembrane region" description="Helical" evidence="11">
    <location>
        <begin position="150"/>
        <end position="174"/>
    </location>
</feature>
<sequence length="252" mass="28465">MEPFLKTILVFSFLLLALPELAMSAREPTKLAGDQQNVHEMSKHLRQMRIHGFLLWASMGFLMPVAVLAIRMSSHVQCGKTLRMLFYSHVIVQMVAIFLAIAGAVLAVESFENAFNNAHQRVGLALYALMLLQLLLGFCRTHRRGRGRMIWYFLHWFSGTGLCIMAIVTVYLGLHAYHAKTQEESTRIWTILFTAEVSVVGFVYLLQDRWDYVMKQGTTIPGHEQITPADHLATHPPRIAMKVVGDVRNGAA</sequence>
<evidence type="ECO:0000313" key="15">
    <source>
        <dbReference type="Proteomes" id="UP000652761"/>
    </source>
</evidence>
<feature type="signal peptide" evidence="12">
    <location>
        <begin position="1"/>
        <end position="24"/>
    </location>
</feature>
<dbReference type="GO" id="GO:0140575">
    <property type="term" value="F:transmembrane monodehydroascorbate reductase activity"/>
    <property type="evidence" value="ECO:0007669"/>
    <property type="project" value="InterPro"/>
</dbReference>
<keyword evidence="6" id="KW-0479">Metal-binding</keyword>
<keyword evidence="5 11" id="KW-0812">Transmembrane</keyword>
<evidence type="ECO:0000256" key="5">
    <source>
        <dbReference type="ARBA" id="ARBA00022692"/>
    </source>
</evidence>
<dbReference type="GO" id="GO:0020037">
    <property type="term" value="F:heme binding"/>
    <property type="evidence" value="ECO:0007669"/>
    <property type="project" value="TreeGrafter"/>
</dbReference>
<keyword evidence="7" id="KW-0249">Electron transport</keyword>
<dbReference type="SMART" id="SM00665">
    <property type="entry name" value="B561"/>
    <property type="match status" value="1"/>
</dbReference>
<dbReference type="PANTHER" id="PTHR15422">
    <property type="entry name" value="OS05G0565100 PROTEIN"/>
    <property type="match status" value="1"/>
</dbReference>
<name>A0A843V3I0_COLES</name>
<keyword evidence="12" id="KW-0732">Signal</keyword>
<reference evidence="14" key="1">
    <citation type="submission" date="2017-07" db="EMBL/GenBank/DDBJ databases">
        <title>Taro Niue Genome Assembly and Annotation.</title>
        <authorList>
            <person name="Atibalentja N."/>
            <person name="Keating K."/>
            <person name="Fields C.J."/>
        </authorList>
    </citation>
    <scope>NUCLEOTIDE SEQUENCE</scope>
    <source>
        <strain evidence="14">Niue_2</strain>
        <tissue evidence="14">Leaf</tissue>
    </source>
</reference>
<dbReference type="Pfam" id="PF03188">
    <property type="entry name" value="Cytochrom_B561"/>
    <property type="match status" value="1"/>
</dbReference>
<evidence type="ECO:0000256" key="12">
    <source>
        <dbReference type="SAM" id="SignalP"/>
    </source>
</evidence>
<keyword evidence="10 11" id="KW-0472">Membrane</keyword>
<evidence type="ECO:0000256" key="7">
    <source>
        <dbReference type="ARBA" id="ARBA00022982"/>
    </source>
</evidence>
<dbReference type="InterPro" id="IPR006593">
    <property type="entry name" value="Cyt_b561/ferric_Rdtase_TM"/>
</dbReference>
<evidence type="ECO:0000256" key="9">
    <source>
        <dbReference type="ARBA" id="ARBA00023004"/>
    </source>
</evidence>
<feature type="transmembrane region" description="Helical" evidence="11">
    <location>
        <begin position="48"/>
        <end position="72"/>
    </location>
</feature>
<dbReference type="GO" id="GO:0046872">
    <property type="term" value="F:metal ion binding"/>
    <property type="evidence" value="ECO:0007669"/>
    <property type="project" value="UniProtKB-KW"/>
</dbReference>
<dbReference type="PANTHER" id="PTHR15422:SF24">
    <property type="entry name" value="DOMON RELATED DOMAIN-CONTAINING PROTEIN"/>
    <property type="match status" value="1"/>
</dbReference>
<protein>
    <recommendedName>
        <fullName evidence="13">Cytochrome b561 domain-containing protein</fullName>
    </recommendedName>
</protein>
<keyword evidence="4" id="KW-0349">Heme</keyword>
<keyword evidence="15" id="KW-1185">Reference proteome</keyword>
<dbReference type="GO" id="GO:0016020">
    <property type="term" value="C:membrane"/>
    <property type="evidence" value="ECO:0007669"/>
    <property type="project" value="UniProtKB-SubCell"/>
</dbReference>
<feature type="transmembrane region" description="Helical" evidence="11">
    <location>
        <begin position="120"/>
        <end position="138"/>
    </location>
</feature>
<keyword evidence="3" id="KW-0813">Transport</keyword>
<dbReference type="CDD" id="cd08760">
    <property type="entry name" value="Cyt_b561_FRRS1_like"/>
    <property type="match status" value="1"/>
</dbReference>
<dbReference type="Proteomes" id="UP000652761">
    <property type="component" value="Unassembled WGS sequence"/>
</dbReference>
<feature type="transmembrane region" description="Helical" evidence="11">
    <location>
        <begin position="186"/>
        <end position="206"/>
    </location>
</feature>
<evidence type="ECO:0000259" key="13">
    <source>
        <dbReference type="PROSITE" id="PS50939"/>
    </source>
</evidence>
<keyword evidence="9" id="KW-0408">Iron</keyword>